<protein>
    <submittedName>
        <fullName evidence="1">Uncharacterized protein</fullName>
    </submittedName>
</protein>
<dbReference type="EMBL" id="LR796760">
    <property type="protein sequence ID" value="CAB4164495.1"/>
    <property type="molecule type" value="Genomic_DNA"/>
</dbReference>
<sequence length="110" mass="12881">MKQNLKAIEQNLIKDLKKKVKKDSEIIVVIHKVSKSGMQRKMTAFVIYKKQLVNLNFDIARLDIARRDDNNHLVIGGCGMDMAFDLTYRLKTKLYGYNIAIKNQQYRTIY</sequence>
<reference evidence="1" key="1">
    <citation type="submission" date="2020-04" db="EMBL/GenBank/DDBJ databases">
        <authorList>
            <person name="Chiriac C."/>
            <person name="Salcher M."/>
            <person name="Ghai R."/>
            <person name="Kavagutti S V."/>
        </authorList>
    </citation>
    <scope>NUCLEOTIDE SEQUENCE</scope>
</reference>
<organism evidence="1">
    <name type="scientific">uncultured Caudovirales phage</name>
    <dbReference type="NCBI Taxonomy" id="2100421"/>
    <lineage>
        <taxon>Viruses</taxon>
        <taxon>Duplodnaviria</taxon>
        <taxon>Heunggongvirae</taxon>
        <taxon>Uroviricota</taxon>
        <taxon>Caudoviricetes</taxon>
        <taxon>Peduoviridae</taxon>
        <taxon>Maltschvirus</taxon>
        <taxon>Maltschvirus maltsch</taxon>
    </lineage>
</organism>
<evidence type="ECO:0000313" key="1">
    <source>
        <dbReference type="EMBL" id="CAB4164495.1"/>
    </source>
</evidence>
<name>A0A6J5P5T6_9CAUD</name>
<gene>
    <name evidence="1" type="ORF">UFOVP831_43</name>
</gene>
<accession>A0A6J5P5T6</accession>
<proteinExistence type="predicted"/>